<protein>
    <submittedName>
        <fullName evidence="2">Uncharacterized protein</fullName>
    </submittedName>
</protein>
<gene>
    <name evidence="2" type="ORF">D8B20_07325</name>
</gene>
<dbReference type="EMBL" id="CP032702">
    <property type="protein sequence ID" value="QDY41714.1"/>
    <property type="molecule type" value="Genomic_DNA"/>
</dbReference>
<dbReference type="KEGG" id="pdis:D8B20_07325"/>
<dbReference type="RefSeq" id="WP_145888251.1">
    <property type="nucleotide sequence ID" value="NZ_CP032702.1"/>
</dbReference>
<feature type="region of interest" description="Disordered" evidence="1">
    <location>
        <begin position="65"/>
        <end position="93"/>
    </location>
</feature>
<sequence>MTNAEHKIVGEAACALLVQRREVTVSALAAELTRMAEAETDTTRIRQIGDARQWLMNYRSAEVHDNRSRSALRGMSRQTDSVRIPATEGSKNR</sequence>
<name>A0A518XBY1_9GAMM</name>
<organism evidence="2 3">
    <name type="scientific">Candidatus Pantoea soli</name>
    <dbReference type="NCBI Taxonomy" id="3098669"/>
    <lineage>
        <taxon>Bacteria</taxon>
        <taxon>Pseudomonadati</taxon>
        <taxon>Pseudomonadota</taxon>
        <taxon>Gammaproteobacteria</taxon>
        <taxon>Enterobacterales</taxon>
        <taxon>Erwiniaceae</taxon>
        <taxon>Pantoea</taxon>
    </lineage>
</organism>
<dbReference type="Proteomes" id="UP000319411">
    <property type="component" value="Chromosome"/>
</dbReference>
<dbReference type="AlphaFoldDB" id="A0A518XBY1"/>
<evidence type="ECO:0000313" key="2">
    <source>
        <dbReference type="EMBL" id="QDY41714.1"/>
    </source>
</evidence>
<reference evidence="2 3" key="1">
    <citation type="submission" date="2018-10" db="EMBL/GenBank/DDBJ databases">
        <title>Genome Sequencing of Pantoea dispersa DSM 32899.</title>
        <authorList>
            <person name="Nawrath M."/>
            <person name="Ottenheim C."/>
            <person name="Wilm A."/>
            <person name="Zimmermann W."/>
            <person name="Wu J.C."/>
        </authorList>
    </citation>
    <scope>NUCLEOTIDE SEQUENCE [LARGE SCALE GENOMIC DNA]</scope>
    <source>
        <strain evidence="2 3">DSM 32899</strain>
    </source>
</reference>
<evidence type="ECO:0000313" key="3">
    <source>
        <dbReference type="Proteomes" id="UP000319411"/>
    </source>
</evidence>
<accession>A0A518XBY1</accession>
<proteinExistence type="predicted"/>
<keyword evidence="3" id="KW-1185">Reference proteome</keyword>
<evidence type="ECO:0000256" key="1">
    <source>
        <dbReference type="SAM" id="MobiDB-lite"/>
    </source>
</evidence>